<keyword evidence="6 10" id="KW-0812">Transmembrane</keyword>
<evidence type="ECO:0000256" key="10">
    <source>
        <dbReference type="SAM" id="Phobius"/>
    </source>
</evidence>
<dbReference type="OMA" id="RQIIWRL"/>
<dbReference type="PANTHER" id="PTHR10783">
    <property type="entry name" value="XENOTROPIC AND POLYTROPIC RETROVIRUS RECEPTOR 1-RELATED"/>
    <property type="match status" value="1"/>
</dbReference>
<evidence type="ECO:0000256" key="1">
    <source>
        <dbReference type="ARBA" id="ARBA00004651"/>
    </source>
</evidence>
<reference evidence="14" key="1">
    <citation type="journal article" date="2015" name="Nat. Plants">
        <title>Genome expansion of Arabis alpina linked with retrotransposition and reduced symmetric DNA methylation.</title>
        <authorList>
            <person name="Willing E.M."/>
            <person name="Rawat V."/>
            <person name="Mandakova T."/>
            <person name="Maumus F."/>
            <person name="James G.V."/>
            <person name="Nordstroem K.J."/>
            <person name="Becker C."/>
            <person name="Warthmann N."/>
            <person name="Chica C."/>
            <person name="Szarzynska B."/>
            <person name="Zytnicki M."/>
            <person name="Albani M.C."/>
            <person name="Kiefer C."/>
            <person name="Bergonzi S."/>
            <person name="Castaings L."/>
            <person name="Mateos J.L."/>
            <person name="Berns M.C."/>
            <person name="Bujdoso N."/>
            <person name="Piofczyk T."/>
            <person name="de Lorenzo L."/>
            <person name="Barrero-Sicilia C."/>
            <person name="Mateos I."/>
            <person name="Piednoel M."/>
            <person name="Hagmann J."/>
            <person name="Chen-Min-Tao R."/>
            <person name="Iglesias-Fernandez R."/>
            <person name="Schuster S.C."/>
            <person name="Alonso-Blanco C."/>
            <person name="Roudier F."/>
            <person name="Carbonero P."/>
            <person name="Paz-Ares J."/>
            <person name="Davis S.J."/>
            <person name="Pecinka A."/>
            <person name="Quesneville H."/>
            <person name="Colot V."/>
            <person name="Lysak M.A."/>
            <person name="Weigel D."/>
            <person name="Coupland G."/>
            <person name="Schneeberger K."/>
        </authorList>
    </citation>
    <scope>NUCLEOTIDE SEQUENCE [LARGE SCALE GENOMIC DNA]</scope>
    <source>
        <strain evidence="14">cv. Pajares</strain>
    </source>
</reference>
<evidence type="ECO:0000313" key="13">
    <source>
        <dbReference type="EMBL" id="KFK33499.1"/>
    </source>
</evidence>
<feature type="domain" description="SPX" evidence="12">
    <location>
        <begin position="1"/>
        <end position="304"/>
    </location>
</feature>
<keyword evidence="4" id="KW-1003">Cell membrane</keyword>
<dbReference type="PROSITE" id="PS51382">
    <property type="entry name" value="SPX"/>
    <property type="match status" value="1"/>
</dbReference>
<gene>
    <name evidence="13" type="ordered locus">AALP_Aa5g020900</name>
</gene>
<protein>
    <recommendedName>
        <fullName evidence="15">EXS domain-containing protein</fullName>
    </recommendedName>
</protein>
<organism evidence="13 14">
    <name type="scientific">Arabis alpina</name>
    <name type="common">Alpine rock-cress</name>
    <dbReference type="NCBI Taxonomy" id="50452"/>
    <lineage>
        <taxon>Eukaryota</taxon>
        <taxon>Viridiplantae</taxon>
        <taxon>Streptophyta</taxon>
        <taxon>Embryophyta</taxon>
        <taxon>Tracheophyta</taxon>
        <taxon>Spermatophyta</taxon>
        <taxon>Magnoliopsida</taxon>
        <taxon>eudicotyledons</taxon>
        <taxon>Gunneridae</taxon>
        <taxon>Pentapetalae</taxon>
        <taxon>rosids</taxon>
        <taxon>malvids</taxon>
        <taxon>Brassicales</taxon>
        <taxon>Brassicaceae</taxon>
        <taxon>Arabideae</taxon>
        <taxon>Arabis</taxon>
    </lineage>
</organism>
<feature type="transmembrane region" description="Helical" evidence="10">
    <location>
        <begin position="482"/>
        <end position="500"/>
    </location>
</feature>
<evidence type="ECO:0000256" key="9">
    <source>
        <dbReference type="ARBA" id="ARBA00043939"/>
    </source>
</evidence>
<evidence type="ECO:0000256" key="6">
    <source>
        <dbReference type="ARBA" id="ARBA00022692"/>
    </source>
</evidence>
<keyword evidence="8 10" id="KW-0472">Membrane</keyword>
<accession>A0A087GUE7</accession>
<dbReference type="EMBL" id="CM002873">
    <property type="protein sequence ID" value="KFK33499.1"/>
    <property type="molecule type" value="Genomic_DNA"/>
</dbReference>
<dbReference type="GO" id="GO:0005802">
    <property type="term" value="C:trans-Golgi network"/>
    <property type="evidence" value="ECO:0007669"/>
    <property type="project" value="TreeGrafter"/>
</dbReference>
<evidence type="ECO:0000259" key="12">
    <source>
        <dbReference type="PROSITE" id="PS51382"/>
    </source>
</evidence>
<dbReference type="Pfam" id="PF03105">
    <property type="entry name" value="SPX"/>
    <property type="match status" value="1"/>
</dbReference>
<feature type="transmembrane region" description="Helical" evidence="10">
    <location>
        <begin position="443"/>
        <end position="462"/>
    </location>
</feature>
<evidence type="ECO:0000256" key="3">
    <source>
        <dbReference type="ARBA" id="ARBA00022448"/>
    </source>
</evidence>
<feature type="transmembrane region" description="Helical" evidence="10">
    <location>
        <begin position="355"/>
        <end position="377"/>
    </location>
</feature>
<dbReference type="GO" id="GO:0000822">
    <property type="term" value="F:inositol hexakisphosphate binding"/>
    <property type="evidence" value="ECO:0007669"/>
    <property type="project" value="TreeGrafter"/>
</dbReference>
<dbReference type="GO" id="GO:0005886">
    <property type="term" value="C:plasma membrane"/>
    <property type="evidence" value="ECO:0007669"/>
    <property type="project" value="UniProtKB-SubCell"/>
</dbReference>
<dbReference type="Pfam" id="PF03124">
    <property type="entry name" value="EXS"/>
    <property type="match status" value="1"/>
</dbReference>
<evidence type="ECO:0000256" key="4">
    <source>
        <dbReference type="ARBA" id="ARBA00022475"/>
    </source>
</evidence>
<feature type="transmembrane region" description="Helical" evidence="10">
    <location>
        <begin position="567"/>
        <end position="584"/>
    </location>
</feature>
<dbReference type="InterPro" id="IPR004331">
    <property type="entry name" value="SPX_dom"/>
</dbReference>
<evidence type="ECO:0000313" key="14">
    <source>
        <dbReference type="Proteomes" id="UP000029120"/>
    </source>
</evidence>
<feature type="transmembrane region" description="Helical" evidence="10">
    <location>
        <begin position="397"/>
        <end position="419"/>
    </location>
</feature>
<evidence type="ECO:0000256" key="2">
    <source>
        <dbReference type="ARBA" id="ARBA00009665"/>
    </source>
</evidence>
<dbReference type="PANTHER" id="PTHR10783:SF93">
    <property type="entry name" value="PHOSPHATE TRANSPORTER PHO1 HOMOLOG 6"/>
    <property type="match status" value="1"/>
</dbReference>
<dbReference type="OrthoDB" id="9970435at2759"/>
<proteinExistence type="inferred from homology"/>
<feature type="domain" description="EXS" evidence="11">
    <location>
        <begin position="563"/>
        <end position="762"/>
    </location>
</feature>
<evidence type="ECO:0000256" key="7">
    <source>
        <dbReference type="ARBA" id="ARBA00022989"/>
    </source>
</evidence>
<dbReference type="AlphaFoldDB" id="A0A087GUE7"/>
<comment type="function">
    <text evidence="9">May transport inorganic phosphate (Pi).</text>
</comment>
<dbReference type="InterPro" id="IPR004342">
    <property type="entry name" value="EXS_C"/>
</dbReference>
<comment type="similarity">
    <text evidence="2">Belongs to the SYG1 (TC 2.A.94) family.</text>
</comment>
<evidence type="ECO:0000256" key="8">
    <source>
        <dbReference type="ARBA" id="ARBA00023136"/>
    </source>
</evidence>
<keyword evidence="7 10" id="KW-1133">Transmembrane helix</keyword>
<evidence type="ECO:0000259" key="11">
    <source>
        <dbReference type="PROSITE" id="PS51380"/>
    </source>
</evidence>
<dbReference type="CDD" id="cd14476">
    <property type="entry name" value="SPX_PHO1_like"/>
    <property type="match status" value="1"/>
</dbReference>
<feature type="transmembrane region" description="Helical" evidence="10">
    <location>
        <begin position="633"/>
        <end position="658"/>
    </location>
</feature>
<comment type="subcellular location">
    <subcellularLocation>
        <location evidence="1">Cell membrane</location>
        <topology evidence="1">Multi-pass membrane protein</topology>
    </subcellularLocation>
</comment>
<feature type="transmembrane region" description="Helical" evidence="10">
    <location>
        <begin position="678"/>
        <end position="698"/>
    </location>
</feature>
<feature type="transmembrane region" description="Helical" evidence="10">
    <location>
        <begin position="604"/>
        <end position="621"/>
    </location>
</feature>
<dbReference type="Proteomes" id="UP000029120">
    <property type="component" value="Chromosome 5"/>
</dbReference>
<dbReference type="InterPro" id="IPR034092">
    <property type="entry name" value="PHO1_SPX"/>
</dbReference>
<keyword evidence="5" id="KW-0592">Phosphate transport</keyword>
<keyword evidence="3" id="KW-0813">Transport</keyword>
<dbReference type="GO" id="GO:0016036">
    <property type="term" value="P:cellular response to phosphate starvation"/>
    <property type="evidence" value="ECO:0007669"/>
    <property type="project" value="TreeGrafter"/>
</dbReference>
<dbReference type="GO" id="GO:0006817">
    <property type="term" value="P:phosphate ion transport"/>
    <property type="evidence" value="ECO:0007669"/>
    <property type="project" value="UniProtKB-KW"/>
</dbReference>
<keyword evidence="14" id="KW-1185">Reference proteome</keyword>
<evidence type="ECO:0008006" key="15">
    <source>
        <dbReference type="Google" id="ProtNLM"/>
    </source>
</evidence>
<dbReference type="Gramene" id="KFK33499">
    <property type="protein sequence ID" value="KFK33499"/>
    <property type="gene ID" value="AALP_AA5G020900"/>
</dbReference>
<name>A0A087GUE7_ARAAL</name>
<dbReference type="PROSITE" id="PS51380">
    <property type="entry name" value="EXS"/>
    <property type="match status" value="1"/>
</dbReference>
<sequence length="776" mass="90074">MVPEWQKAYVDYKYLKTLIKEINRFKRKTISHGKETTANQNGVLRGRGCGQMSPSSTVVDIEDEVTSTSAIQVSTTASKGYETTFLMTEEKGGEYELVFFRRLDDEFNKVEKFYREKVEDVVKEAMVLNKQMDSLMAFRFKKERMVSHVTVSPAELAKNASLKVRAIEEGGSSRAGRSLDEDDDNIEVEKCNPTLVKPANDMSKMKAARPAPIEVLNLVKINNTKEISRSTIKSVFKVSNQTELKFSRDNLRKIKEKLSCAFVDFHRKLWLLKSYSFLNVLALSKILKKYDKVTSRDATKSYMKMVDNSYLGSPDEVMKLMEHVETTFIKHFTNGNRTKGMNILQPKAKRERHRITFSTGFLVGCMFSLIVALVAIIRTRNILQNEGQKQYMNTMFPLYSLFGFIVLHMTMYAANIYFWRRYRVNYSFIFGFKQGTDLGCKQILFVGFSIGALALLCVLANLDMETDPKTKDYQALTELLPLFLLIAMFIVLILPFNIFYRSSRYFFLTCLFHIFSAPFHKVTLPDFFLADQLCSQAQTLRSIEFYICYYGWGDFKQRKNSCKESQVFNTFLFIVAAFPFVSRFLQCMRRVFEERNTEQGYNGFKYFLIVVAVCLGMAYEVDREKDRQIIWRLLGGITSAMAVVFCTYWDLVYDWGLLNRTSKNPWLRDNLLVPYKEVYFIAMIFNVVLRFAWMQTVLDFNFESMHRQTVIAFVASLEIIRRGIWNFFRLENEHLNNVVVGNLIRSSCYGPCHRVYSTNTPDKGNIGKRERGNFGI</sequence>
<dbReference type="eggNOG" id="KOG1162">
    <property type="taxonomic scope" value="Eukaryota"/>
</dbReference>
<evidence type="ECO:0000256" key="5">
    <source>
        <dbReference type="ARBA" id="ARBA00022592"/>
    </source>
</evidence>